<name>A0A914WI85_9BILA</name>
<evidence type="ECO:0000259" key="1">
    <source>
        <dbReference type="Pfam" id="PF00078"/>
    </source>
</evidence>
<dbReference type="Pfam" id="PF00078">
    <property type="entry name" value="RVT_1"/>
    <property type="match status" value="1"/>
</dbReference>
<dbReference type="AlphaFoldDB" id="A0A914WI85"/>
<dbReference type="Proteomes" id="UP000887566">
    <property type="component" value="Unplaced"/>
</dbReference>
<dbReference type="WBParaSite" id="PSAMB.scaffold408size52547.g5579.t1">
    <property type="protein sequence ID" value="PSAMB.scaffold408size52547.g5579.t1"/>
    <property type="gene ID" value="PSAMB.scaffold408size52547.g5579"/>
</dbReference>
<organism evidence="2 3">
    <name type="scientific">Plectus sambesii</name>
    <dbReference type="NCBI Taxonomy" id="2011161"/>
    <lineage>
        <taxon>Eukaryota</taxon>
        <taxon>Metazoa</taxon>
        <taxon>Ecdysozoa</taxon>
        <taxon>Nematoda</taxon>
        <taxon>Chromadorea</taxon>
        <taxon>Plectida</taxon>
        <taxon>Plectina</taxon>
        <taxon>Plectoidea</taxon>
        <taxon>Plectidae</taxon>
        <taxon>Plectus</taxon>
    </lineage>
</organism>
<accession>A0A914WI85</accession>
<reference evidence="3" key="1">
    <citation type="submission" date="2022-11" db="UniProtKB">
        <authorList>
            <consortium name="WormBaseParasite"/>
        </authorList>
    </citation>
    <scope>IDENTIFICATION</scope>
</reference>
<proteinExistence type="predicted"/>
<dbReference type="InterPro" id="IPR000477">
    <property type="entry name" value="RT_dom"/>
</dbReference>
<feature type="domain" description="Reverse transcriptase" evidence="1">
    <location>
        <begin position="2"/>
        <end position="101"/>
    </location>
</feature>
<protein>
    <submittedName>
        <fullName evidence="3">Reverse transcriptase domain-containing protein</fullName>
    </submittedName>
</protein>
<dbReference type="PANTHER" id="PTHR19446">
    <property type="entry name" value="REVERSE TRANSCRIPTASES"/>
    <property type="match status" value="1"/>
</dbReference>
<keyword evidence="2" id="KW-1185">Reference proteome</keyword>
<evidence type="ECO:0000313" key="3">
    <source>
        <dbReference type="WBParaSite" id="PSAMB.scaffold408size52547.g5579.t1"/>
    </source>
</evidence>
<sequence>MKLFEQIINACLRDITEIAANQFRFMPGRSTTDAIFALRILTEKFREKKQQLHLAFLVMEKAYDRVPWKLIWWALRKKNVPEAYVGIIHDMYAAAATTVRKHHVDRQQLSQWLLGSTKDWHSAHYSSF</sequence>
<evidence type="ECO:0000313" key="2">
    <source>
        <dbReference type="Proteomes" id="UP000887566"/>
    </source>
</evidence>